<proteinExistence type="predicted"/>
<keyword evidence="3" id="KW-0804">Transcription</keyword>
<evidence type="ECO:0000256" key="3">
    <source>
        <dbReference type="ARBA" id="ARBA00023163"/>
    </source>
</evidence>
<dbReference type="PANTHER" id="PTHR47506:SF1">
    <property type="entry name" value="HTH-TYPE TRANSCRIPTIONAL REGULATOR YJDC"/>
    <property type="match status" value="1"/>
</dbReference>
<dbReference type="EMBL" id="JAUSQZ010000001">
    <property type="protein sequence ID" value="MDP9829842.1"/>
    <property type="molecule type" value="Genomic_DNA"/>
</dbReference>
<dbReference type="PANTHER" id="PTHR47506">
    <property type="entry name" value="TRANSCRIPTIONAL REGULATORY PROTEIN"/>
    <property type="match status" value="1"/>
</dbReference>
<keyword evidence="6" id="KW-1185">Reference proteome</keyword>
<comment type="caution">
    <text evidence="5">The sequence shown here is derived from an EMBL/GenBank/DDBJ whole genome shotgun (WGS) entry which is preliminary data.</text>
</comment>
<dbReference type="Gene3D" id="1.10.357.10">
    <property type="entry name" value="Tetracycline Repressor, domain 2"/>
    <property type="match status" value="1"/>
</dbReference>
<evidence type="ECO:0000259" key="4">
    <source>
        <dbReference type="Pfam" id="PF00440"/>
    </source>
</evidence>
<dbReference type="RefSeq" id="WP_307248437.1">
    <property type="nucleotide sequence ID" value="NZ_JAUSQZ010000001.1"/>
</dbReference>
<dbReference type="InterPro" id="IPR036271">
    <property type="entry name" value="Tet_transcr_reg_TetR-rel_C_sf"/>
</dbReference>
<reference evidence="5 6" key="1">
    <citation type="submission" date="2023-07" db="EMBL/GenBank/DDBJ databases">
        <title>Sequencing the genomes of 1000 actinobacteria strains.</title>
        <authorList>
            <person name="Klenk H.-P."/>
        </authorList>
    </citation>
    <scope>NUCLEOTIDE SEQUENCE [LARGE SCALE GENOMIC DNA]</scope>
    <source>
        <strain evidence="5 6">DSM 44388</strain>
    </source>
</reference>
<sequence length="181" mass="19754">MARTVTERADALPALAEAFRRHGYEGASLAVLTQHTGLGKGSLYNFFPGGKEEMALAVLDEVDAWFRVNVYEPLRDGEVPVPERLQGMTGAVEDYFTSRHLVCLFGAFALGQERERFGERIAAYFTGWIDALGESVPRDDATDFVATVQGALVLARALDDPQVLHGTITRALTLLVRGRAG</sequence>
<dbReference type="Proteomes" id="UP001235712">
    <property type="component" value="Unassembled WGS sequence"/>
</dbReference>
<dbReference type="SUPFAM" id="SSF48498">
    <property type="entry name" value="Tetracyclin repressor-like, C-terminal domain"/>
    <property type="match status" value="1"/>
</dbReference>
<organism evidence="5 6">
    <name type="scientific">Kineosporia succinea</name>
    <dbReference type="NCBI Taxonomy" id="84632"/>
    <lineage>
        <taxon>Bacteria</taxon>
        <taxon>Bacillati</taxon>
        <taxon>Actinomycetota</taxon>
        <taxon>Actinomycetes</taxon>
        <taxon>Kineosporiales</taxon>
        <taxon>Kineosporiaceae</taxon>
        <taxon>Kineosporia</taxon>
    </lineage>
</organism>
<dbReference type="SUPFAM" id="SSF46689">
    <property type="entry name" value="Homeodomain-like"/>
    <property type="match status" value="1"/>
</dbReference>
<dbReference type="Pfam" id="PF00440">
    <property type="entry name" value="TetR_N"/>
    <property type="match status" value="1"/>
</dbReference>
<name>A0ABT9PAW5_9ACTN</name>
<evidence type="ECO:0000313" key="5">
    <source>
        <dbReference type="EMBL" id="MDP9829842.1"/>
    </source>
</evidence>
<evidence type="ECO:0000256" key="2">
    <source>
        <dbReference type="ARBA" id="ARBA00023125"/>
    </source>
</evidence>
<evidence type="ECO:0000313" key="6">
    <source>
        <dbReference type="Proteomes" id="UP001235712"/>
    </source>
</evidence>
<feature type="domain" description="HTH tetR-type" evidence="4">
    <location>
        <begin position="14"/>
        <end position="58"/>
    </location>
</feature>
<evidence type="ECO:0000256" key="1">
    <source>
        <dbReference type="ARBA" id="ARBA00023015"/>
    </source>
</evidence>
<keyword evidence="2" id="KW-0238">DNA-binding</keyword>
<dbReference type="InterPro" id="IPR009057">
    <property type="entry name" value="Homeodomain-like_sf"/>
</dbReference>
<dbReference type="InterPro" id="IPR001647">
    <property type="entry name" value="HTH_TetR"/>
</dbReference>
<keyword evidence="1" id="KW-0805">Transcription regulation</keyword>
<protein>
    <submittedName>
        <fullName evidence="5">AcrR family transcriptional regulator</fullName>
    </submittedName>
</protein>
<gene>
    <name evidence="5" type="ORF">J2S57_005591</name>
</gene>
<accession>A0ABT9PAW5</accession>